<dbReference type="Pfam" id="PF00965">
    <property type="entry name" value="TIMP"/>
    <property type="match status" value="1"/>
</dbReference>
<dbReference type="PANTHER" id="PTHR11844">
    <property type="entry name" value="METALLOPROTEASE INHIBITOR"/>
    <property type="match status" value="1"/>
</dbReference>
<dbReference type="Ensembl" id="ENSBMST00010020761.1">
    <property type="protein sequence ID" value="ENSBMSP00010018788.1"/>
    <property type="gene ID" value="ENSBMSG00010013645.1"/>
</dbReference>
<dbReference type="GO" id="GO:0008191">
    <property type="term" value="F:metalloendopeptidase inhibitor activity"/>
    <property type="evidence" value="ECO:0007669"/>
    <property type="project" value="InterPro"/>
</dbReference>
<feature type="disulfide bond" evidence="9">
    <location>
        <begin position="34"/>
        <end position="139"/>
    </location>
</feature>
<dbReference type="InterPro" id="IPR008993">
    <property type="entry name" value="TIMP-like_OB-fold"/>
</dbReference>
<dbReference type="GO" id="GO:0046872">
    <property type="term" value="F:metal ion binding"/>
    <property type="evidence" value="ECO:0007669"/>
    <property type="project" value="UniProtKB-KW"/>
</dbReference>
<dbReference type="Gene3D" id="3.90.370.10">
    <property type="entry name" value="Tissue inhibitor of metalloproteinase-1. Chain B, domain 1"/>
    <property type="match status" value="1"/>
</dbReference>
<dbReference type="SMART" id="SM00206">
    <property type="entry name" value="NTR"/>
    <property type="match status" value="1"/>
</dbReference>
<dbReference type="GO" id="GO:0002020">
    <property type="term" value="F:protease binding"/>
    <property type="evidence" value="ECO:0007669"/>
    <property type="project" value="TreeGrafter"/>
</dbReference>
<organism evidence="12">
    <name type="scientific">Balaenoptera musculus</name>
    <name type="common">Blue whale</name>
    <dbReference type="NCBI Taxonomy" id="9771"/>
    <lineage>
        <taxon>Eukaryota</taxon>
        <taxon>Metazoa</taxon>
        <taxon>Chordata</taxon>
        <taxon>Craniata</taxon>
        <taxon>Vertebrata</taxon>
        <taxon>Euteleostomi</taxon>
        <taxon>Mammalia</taxon>
        <taxon>Eutheria</taxon>
        <taxon>Laurasiatheria</taxon>
        <taxon>Artiodactyla</taxon>
        <taxon>Whippomorpha</taxon>
        <taxon>Cetacea</taxon>
        <taxon>Mysticeti</taxon>
        <taxon>Balaenopteridae</taxon>
        <taxon>Balaenoptera</taxon>
    </lineage>
</organism>
<keyword evidence="4" id="KW-0483">Metalloprotease inhibitor</keyword>
<evidence type="ECO:0000313" key="12">
    <source>
        <dbReference type="Ensembl" id="ENSBMSP00010018788.1"/>
    </source>
</evidence>
<feature type="disulfide bond" evidence="9">
    <location>
        <begin position="161"/>
        <end position="183"/>
    </location>
</feature>
<feature type="disulfide bond" evidence="9">
    <location>
        <begin position="146"/>
        <end position="153"/>
    </location>
</feature>
<evidence type="ECO:0000256" key="7">
    <source>
        <dbReference type="ARBA" id="ARBA00023215"/>
    </source>
</evidence>
<comment type="subcellular location">
    <subcellularLocation>
        <location evidence="1">Secreted</location>
    </subcellularLocation>
</comment>
<dbReference type="OMA" id="IQPCLLC"/>
<evidence type="ECO:0000256" key="9">
    <source>
        <dbReference type="PIRSR" id="PIRSR601820-3"/>
    </source>
</evidence>
<evidence type="ECO:0000259" key="11">
    <source>
        <dbReference type="PROSITE" id="PS50189"/>
    </source>
</evidence>
<evidence type="ECO:0000256" key="4">
    <source>
        <dbReference type="ARBA" id="ARBA00022608"/>
    </source>
</evidence>
<dbReference type="PROSITE" id="PS50189">
    <property type="entry name" value="NTR"/>
    <property type="match status" value="1"/>
</dbReference>
<keyword evidence="8" id="KW-0479">Metal-binding</keyword>
<dbReference type="InterPro" id="IPR001820">
    <property type="entry name" value="TIMP"/>
</dbReference>
<dbReference type="InterPro" id="IPR001134">
    <property type="entry name" value="Netrin_domain"/>
</dbReference>
<sequence length="219" mass="25520">MDPSFLLAFPLLLALSTPCNACTCKIQHPQTFYCMSDVIVIADILEQGNDTVLKRSYRINITEVLKFPRKVPKINYVYTPKDWDSCGYEVRTSQPSQLPIAGEHPEGALYFTKCHPVYFWYRLTREQRLGFKALYKKGCKCHVQPCLLCWRPCPQPDVKDCVWQHRACDYHIREGNQSLYSMCALTRYGHCEWTRIQTHNYQPETTAPETIPEMLPFTL</sequence>
<dbReference type="GO" id="GO:0009725">
    <property type="term" value="P:response to hormone"/>
    <property type="evidence" value="ECO:0007669"/>
    <property type="project" value="TreeGrafter"/>
</dbReference>
<keyword evidence="8" id="KW-0862">Zinc</keyword>
<feature type="disulfide bond" evidence="9">
    <location>
        <begin position="141"/>
        <end position="191"/>
    </location>
</feature>
<evidence type="ECO:0000256" key="3">
    <source>
        <dbReference type="ARBA" id="ARBA00022525"/>
    </source>
</evidence>
<accession>A0A8C0DEG3</accession>
<feature type="disulfide bond" evidence="9">
    <location>
        <begin position="22"/>
        <end position="86"/>
    </location>
</feature>
<dbReference type="CDD" id="cd03577">
    <property type="entry name" value="NTR_TIMP_like"/>
    <property type="match status" value="1"/>
</dbReference>
<dbReference type="GO" id="GO:0005615">
    <property type="term" value="C:extracellular space"/>
    <property type="evidence" value="ECO:0007669"/>
    <property type="project" value="TreeGrafter"/>
</dbReference>
<dbReference type="Gene3D" id="2.40.50.120">
    <property type="match status" value="1"/>
</dbReference>
<dbReference type="FunFam" id="3.90.370.10:FF:000004">
    <property type="entry name" value="Uncharacterized protein"/>
    <property type="match status" value="1"/>
</dbReference>
<evidence type="ECO:0000256" key="1">
    <source>
        <dbReference type="ARBA" id="ARBA00004613"/>
    </source>
</evidence>
<dbReference type="GeneTree" id="ENSGT00940000165693"/>
<keyword evidence="5" id="KW-0646">Protease inhibitor</keyword>
<keyword evidence="10" id="KW-0732">Signal</keyword>
<feature type="chain" id="PRO_5034224879" description="NTR domain-containing protein" evidence="10">
    <location>
        <begin position="22"/>
        <end position="219"/>
    </location>
</feature>
<dbReference type="InterPro" id="IPR027465">
    <property type="entry name" value="TIMP_C"/>
</dbReference>
<proteinExistence type="inferred from homology"/>
<protein>
    <recommendedName>
        <fullName evidence="11">NTR domain-containing protein</fullName>
    </recommendedName>
</protein>
<reference evidence="12" key="1">
    <citation type="submission" date="2023-09" db="UniProtKB">
        <authorList>
            <consortium name="Ensembl"/>
        </authorList>
    </citation>
    <scope>IDENTIFICATION</scope>
</reference>
<keyword evidence="6 9" id="KW-1015">Disulfide bond</keyword>
<name>A0A8C0DEG3_BALMU</name>
<feature type="signal peptide" evidence="10">
    <location>
        <begin position="1"/>
        <end position="21"/>
    </location>
</feature>
<comment type="similarity">
    <text evidence="2">Belongs to the protease inhibitor I35 (TIMP) family.</text>
</comment>
<keyword evidence="3" id="KW-0964">Secreted</keyword>
<evidence type="ECO:0000256" key="2">
    <source>
        <dbReference type="ARBA" id="ARBA00011027"/>
    </source>
</evidence>
<evidence type="ECO:0000256" key="10">
    <source>
        <dbReference type="SAM" id="SignalP"/>
    </source>
</evidence>
<dbReference type="GO" id="GO:0034097">
    <property type="term" value="P:response to cytokine"/>
    <property type="evidence" value="ECO:0007669"/>
    <property type="project" value="TreeGrafter"/>
</dbReference>
<evidence type="ECO:0000256" key="8">
    <source>
        <dbReference type="PIRSR" id="PIRSR601820-1"/>
    </source>
</evidence>
<evidence type="ECO:0000256" key="6">
    <source>
        <dbReference type="ARBA" id="ARBA00023157"/>
    </source>
</evidence>
<dbReference type="GO" id="GO:0031012">
    <property type="term" value="C:extracellular matrix"/>
    <property type="evidence" value="ECO:0007669"/>
    <property type="project" value="TreeGrafter"/>
</dbReference>
<dbReference type="SUPFAM" id="SSF50242">
    <property type="entry name" value="TIMP-like"/>
    <property type="match status" value="1"/>
</dbReference>
<evidence type="ECO:0000256" key="5">
    <source>
        <dbReference type="ARBA" id="ARBA00022690"/>
    </source>
</evidence>
<dbReference type="PANTHER" id="PTHR11844:SF10">
    <property type="entry name" value="NTR DOMAIN-CONTAINING PROTEIN"/>
    <property type="match status" value="1"/>
</dbReference>
<dbReference type="AlphaFoldDB" id="A0A8C0DEG3"/>
<feature type="domain" description="NTR" evidence="11">
    <location>
        <begin position="22"/>
        <end position="139"/>
    </location>
</feature>
<dbReference type="GO" id="GO:0051045">
    <property type="term" value="P:negative regulation of membrane protein ectodomain proteolysis"/>
    <property type="evidence" value="ECO:0007669"/>
    <property type="project" value="TreeGrafter"/>
</dbReference>
<feature type="binding site" evidence="8">
    <location>
        <position position="22"/>
    </location>
    <ligand>
        <name>Zn(2+)</name>
        <dbReference type="ChEBI" id="CHEBI:29105"/>
        <note>ligand shared with metalloproteinase partner</note>
    </ligand>
</feature>
<keyword evidence="7" id="KW-0481">Metalloenzyme inhibitor</keyword>
<feature type="disulfide bond" evidence="9">
    <location>
        <begin position="24"/>
        <end position="114"/>
    </location>
</feature>